<gene>
    <name evidence="1" type="ORF">BE08_21365</name>
</gene>
<dbReference type="EMBL" id="JELY01000042">
    <property type="protein sequence ID" value="KYF60396.1"/>
    <property type="molecule type" value="Genomic_DNA"/>
</dbReference>
<comment type="caution">
    <text evidence="1">The sequence shown here is derived from an EMBL/GenBank/DDBJ whole genome shotgun (WGS) entry which is preliminary data.</text>
</comment>
<name>A0A150PY22_SORCE</name>
<dbReference type="Proteomes" id="UP000075420">
    <property type="component" value="Unassembled WGS sequence"/>
</dbReference>
<organism evidence="1 2">
    <name type="scientific">Sorangium cellulosum</name>
    <name type="common">Polyangium cellulosum</name>
    <dbReference type="NCBI Taxonomy" id="56"/>
    <lineage>
        <taxon>Bacteria</taxon>
        <taxon>Pseudomonadati</taxon>
        <taxon>Myxococcota</taxon>
        <taxon>Polyangia</taxon>
        <taxon>Polyangiales</taxon>
        <taxon>Polyangiaceae</taxon>
        <taxon>Sorangium</taxon>
    </lineage>
</organism>
<reference evidence="1 2" key="1">
    <citation type="submission" date="2014-02" db="EMBL/GenBank/DDBJ databases">
        <title>The small core and large imbalanced accessory genome model reveals a collaborative survival strategy of Sorangium cellulosum strains in nature.</title>
        <authorList>
            <person name="Han K."/>
            <person name="Peng R."/>
            <person name="Blom J."/>
            <person name="Li Y.-Z."/>
        </authorList>
    </citation>
    <scope>NUCLEOTIDE SEQUENCE [LARGE SCALE GENOMIC DNA]</scope>
    <source>
        <strain evidence="1 2">So0157-25</strain>
    </source>
</reference>
<protein>
    <submittedName>
        <fullName evidence="1">Uncharacterized protein</fullName>
    </submittedName>
</protein>
<proteinExistence type="predicted"/>
<accession>A0A150PY22</accession>
<evidence type="ECO:0000313" key="2">
    <source>
        <dbReference type="Proteomes" id="UP000075420"/>
    </source>
</evidence>
<dbReference type="AlphaFoldDB" id="A0A150PY22"/>
<evidence type="ECO:0000313" key="1">
    <source>
        <dbReference type="EMBL" id="KYF60396.1"/>
    </source>
</evidence>
<sequence length="158" mass="17258">MGSVGPGPTEIDVIALGRFEAPEPMIVEEFRYWACSGVPHEVVFFRSASATPDEDAELRTFQVPEIPSPSAHAIAIPITPPLELDAEHPYGYFGVRMMRDAADDAMCVVSCSDSAYPESNYWSDNAEAPFGWKQLSRSPTPDSGLDADYLFTVAGRPQ</sequence>